<dbReference type="GO" id="GO:0005102">
    <property type="term" value="F:signaling receptor binding"/>
    <property type="evidence" value="ECO:0007669"/>
    <property type="project" value="TreeGrafter"/>
</dbReference>
<keyword evidence="2" id="KW-0732">Signal</keyword>
<proteinExistence type="predicted"/>
<evidence type="ECO:0000256" key="4">
    <source>
        <dbReference type="ARBA" id="ARBA00023157"/>
    </source>
</evidence>
<feature type="domain" description="Ig-like" evidence="8">
    <location>
        <begin position="30"/>
        <end position="143"/>
    </location>
</feature>
<evidence type="ECO:0000256" key="2">
    <source>
        <dbReference type="ARBA" id="ARBA00022729"/>
    </source>
</evidence>
<feature type="transmembrane region" description="Helical" evidence="7">
    <location>
        <begin position="247"/>
        <end position="270"/>
    </location>
</feature>
<evidence type="ECO:0000256" key="1">
    <source>
        <dbReference type="ARBA" id="ARBA00004370"/>
    </source>
</evidence>
<keyword evidence="4" id="KW-1015">Disulfide bond</keyword>
<dbReference type="STRING" id="42514.ENSPNAP00000029529"/>
<reference evidence="9" key="3">
    <citation type="submission" date="2025-09" db="UniProtKB">
        <authorList>
            <consortium name="Ensembl"/>
        </authorList>
    </citation>
    <scope>IDENTIFICATION</scope>
</reference>
<dbReference type="Gene3D" id="2.60.40.10">
    <property type="entry name" value="Immunoglobulins"/>
    <property type="match status" value="2"/>
</dbReference>
<dbReference type="OMA" id="PRFNIHV"/>
<evidence type="ECO:0000313" key="9">
    <source>
        <dbReference type="Ensembl" id="ENSPNAP00000029529.1"/>
    </source>
</evidence>
<dbReference type="FunFam" id="2.60.40.10:FF:000142">
    <property type="entry name" value="V-set domain-containing T-cell activation inhibitor 1"/>
    <property type="match status" value="1"/>
</dbReference>
<dbReference type="GO" id="GO:0009897">
    <property type="term" value="C:external side of plasma membrane"/>
    <property type="evidence" value="ECO:0007669"/>
    <property type="project" value="TreeGrafter"/>
</dbReference>
<dbReference type="PANTHER" id="PTHR24100:SF145">
    <property type="entry name" value="CD276 ANTIGEN"/>
    <property type="match status" value="1"/>
</dbReference>
<dbReference type="InterPro" id="IPR013106">
    <property type="entry name" value="Ig_V-set"/>
</dbReference>
<dbReference type="RefSeq" id="XP_017550944.1">
    <property type="nucleotide sequence ID" value="XM_017695455.2"/>
</dbReference>
<keyword evidence="7" id="KW-0812">Transmembrane</keyword>
<dbReference type="GO" id="GO:1903037">
    <property type="term" value="P:regulation of leukocyte cell-cell adhesion"/>
    <property type="evidence" value="ECO:0007669"/>
    <property type="project" value="UniProtKB-ARBA"/>
</dbReference>
<dbReference type="GeneID" id="108426152"/>
<keyword evidence="7" id="KW-1133">Transmembrane helix</keyword>
<dbReference type="GO" id="GO:0001817">
    <property type="term" value="P:regulation of cytokine production"/>
    <property type="evidence" value="ECO:0007669"/>
    <property type="project" value="TreeGrafter"/>
</dbReference>
<accession>A0A3B4E2S1</accession>
<dbReference type="Pfam" id="PF07686">
    <property type="entry name" value="V-set"/>
    <property type="match status" value="1"/>
</dbReference>
<dbReference type="PROSITE" id="PS50835">
    <property type="entry name" value="IG_LIKE"/>
    <property type="match status" value="1"/>
</dbReference>
<evidence type="ECO:0000256" key="6">
    <source>
        <dbReference type="ARBA" id="ARBA00023319"/>
    </source>
</evidence>
<keyword evidence="5" id="KW-0325">Glycoprotein</keyword>
<reference evidence="9 10" key="1">
    <citation type="submission" date="2020-10" db="EMBL/GenBank/DDBJ databases">
        <title>Pygocentrus nattereri (red-bellied piranha) genome, fPygNat1, primary haplotype.</title>
        <authorList>
            <person name="Myers G."/>
            <person name="Meyer A."/>
            <person name="Karagic N."/>
            <person name="Pippel M."/>
            <person name="Winkler S."/>
            <person name="Tracey A."/>
            <person name="Wood J."/>
            <person name="Formenti G."/>
            <person name="Howe K."/>
            <person name="Fedrigo O."/>
            <person name="Jarvis E.D."/>
        </authorList>
    </citation>
    <scope>NUCLEOTIDE SEQUENCE [LARGE SCALE GENOMIC DNA]</scope>
</reference>
<evidence type="ECO:0000256" key="3">
    <source>
        <dbReference type="ARBA" id="ARBA00023136"/>
    </source>
</evidence>
<sequence length="274" mass="30782">MPVLVNRVNTCWGAFVYVALLDSILRVGTIKVTVPEGRLTAVRGRTTILGCEFTPEPGSDLANLVVTWQRQEDLHVVHSYYYQQDQLDRQSAEYHGRTSLFYSELSKGNASLRIIDVGPRDVGRYQCMVSTSSGTDKAEIQLDYGVFYTEPRLSISFSAKKVSVQYEAEGFPKPDVKWLGEQGQNLSHHTEVLEGVDGDIGLYHLKSSYEADTPALNITFVLRNELLHQDLQRPVSFSYADDSSNGVVITLALSCVVLIIIVLILSWLYWKKRT</sequence>
<dbReference type="InterPro" id="IPR007110">
    <property type="entry name" value="Ig-like_dom"/>
</dbReference>
<keyword evidence="6" id="KW-0393">Immunoglobulin domain</keyword>
<dbReference type="InterPro" id="IPR050504">
    <property type="entry name" value="IgSF_BTN/MOG"/>
</dbReference>
<dbReference type="InterPro" id="IPR036179">
    <property type="entry name" value="Ig-like_dom_sf"/>
</dbReference>
<evidence type="ECO:0000256" key="5">
    <source>
        <dbReference type="ARBA" id="ARBA00023180"/>
    </source>
</evidence>
<dbReference type="OrthoDB" id="10055806at2759"/>
<evidence type="ECO:0000256" key="7">
    <source>
        <dbReference type="SAM" id="Phobius"/>
    </source>
</evidence>
<dbReference type="GeneTree" id="ENSGT00940000154641"/>
<dbReference type="SMART" id="SM00409">
    <property type="entry name" value="IG"/>
    <property type="match status" value="1"/>
</dbReference>
<comment type="subcellular location">
    <subcellularLocation>
        <location evidence="1">Membrane</location>
    </subcellularLocation>
</comment>
<evidence type="ECO:0000259" key="8">
    <source>
        <dbReference type="PROSITE" id="PS50835"/>
    </source>
</evidence>
<keyword evidence="3 7" id="KW-0472">Membrane</keyword>
<dbReference type="Proteomes" id="UP001501920">
    <property type="component" value="Chromosome 5"/>
</dbReference>
<name>A0A3B4E2S1_PYGNA</name>
<dbReference type="PANTHER" id="PTHR24100">
    <property type="entry name" value="BUTYROPHILIN"/>
    <property type="match status" value="1"/>
</dbReference>
<evidence type="ECO:0000313" key="10">
    <source>
        <dbReference type="Proteomes" id="UP001501920"/>
    </source>
</evidence>
<dbReference type="InterPro" id="IPR013783">
    <property type="entry name" value="Ig-like_fold"/>
</dbReference>
<protein>
    <recommendedName>
        <fullName evidence="8">Ig-like domain-containing protein</fullName>
    </recommendedName>
</protein>
<dbReference type="InterPro" id="IPR003599">
    <property type="entry name" value="Ig_sub"/>
</dbReference>
<dbReference type="AlphaFoldDB" id="A0A3B4E2S1"/>
<organism evidence="9 10">
    <name type="scientific">Pygocentrus nattereri</name>
    <name type="common">Red-bellied piranha</name>
    <dbReference type="NCBI Taxonomy" id="42514"/>
    <lineage>
        <taxon>Eukaryota</taxon>
        <taxon>Metazoa</taxon>
        <taxon>Chordata</taxon>
        <taxon>Craniata</taxon>
        <taxon>Vertebrata</taxon>
        <taxon>Euteleostomi</taxon>
        <taxon>Actinopterygii</taxon>
        <taxon>Neopterygii</taxon>
        <taxon>Teleostei</taxon>
        <taxon>Ostariophysi</taxon>
        <taxon>Characiformes</taxon>
        <taxon>Characoidei</taxon>
        <taxon>Pygocentrus</taxon>
    </lineage>
</organism>
<reference evidence="9" key="2">
    <citation type="submission" date="2025-08" db="UniProtKB">
        <authorList>
            <consortium name="Ensembl"/>
        </authorList>
    </citation>
    <scope>IDENTIFICATION</scope>
</reference>
<keyword evidence="10" id="KW-1185">Reference proteome</keyword>
<dbReference type="GO" id="GO:0050863">
    <property type="term" value="P:regulation of T cell activation"/>
    <property type="evidence" value="ECO:0007669"/>
    <property type="project" value="UniProtKB-ARBA"/>
</dbReference>
<dbReference type="GO" id="GO:0050852">
    <property type="term" value="P:T cell receptor signaling pathway"/>
    <property type="evidence" value="ECO:0007669"/>
    <property type="project" value="TreeGrafter"/>
</dbReference>
<dbReference type="Ensembl" id="ENSPNAT00000016727.2">
    <property type="protein sequence ID" value="ENSPNAP00000029529.1"/>
    <property type="gene ID" value="ENSPNAG00000015643.2"/>
</dbReference>
<dbReference type="SUPFAM" id="SSF48726">
    <property type="entry name" value="Immunoglobulin"/>
    <property type="match status" value="1"/>
</dbReference>